<dbReference type="OrthoDB" id="5464at2759"/>
<dbReference type="AlphaFoldDB" id="Q750V4"/>
<dbReference type="STRING" id="284811.Q750V4"/>
<dbReference type="eggNOG" id="KOG0186">
    <property type="taxonomic scope" value="Eukaryota"/>
</dbReference>
<dbReference type="KEGG" id="ago:AGOS_AGL165W"/>
<dbReference type="InParanoid" id="Q750V4"/>
<reference evidence="7 8" key="1">
    <citation type="journal article" date="2004" name="Science">
        <title>The Ashbya gossypii genome as a tool for mapping the ancient Saccharomyces cerevisiae genome.</title>
        <authorList>
            <person name="Dietrich F.S."/>
            <person name="Voegeli S."/>
            <person name="Brachat S."/>
            <person name="Lerch A."/>
            <person name="Gates K."/>
            <person name="Steiner S."/>
            <person name="Mohr C."/>
            <person name="Pohlmann R."/>
            <person name="Luedi P."/>
            <person name="Choi S."/>
            <person name="Wing R.A."/>
            <person name="Flavier A."/>
            <person name="Gaffney T.D."/>
            <person name="Philippsen P."/>
        </authorList>
    </citation>
    <scope>NUCLEOTIDE SEQUENCE [LARGE SCALE GENOMIC DNA]</scope>
    <source>
        <strain evidence="8">ATCC 10895 / CBS 109.51 / FGSC 9923 / NRRL Y-1056</strain>
    </source>
</reference>
<dbReference type="InterPro" id="IPR015659">
    <property type="entry name" value="Proline_oxidase"/>
</dbReference>
<accession>Q750V4</accession>
<evidence type="ECO:0000256" key="1">
    <source>
        <dbReference type="ARBA" id="ARBA00005869"/>
    </source>
</evidence>
<dbReference type="Gene3D" id="3.20.20.220">
    <property type="match status" value="1"/>
</dbReference>
<dbReference type="EMBL" id="AE016820">
    <property type="protein sequence ID" value="AAS54326.1"/>
    <property type="molecule type" value="Genomic_DNA"/>
</dbReference>
<dbReference type="Proteomes" id="UP000000591">
    <property type="component" value="Chromosome VII"/>
</dbReference>
<protein>
    <recommendedName>
        <fullName evidence="2 5">Proline dehydrogenase</fullName>
        <ecNumber evidence="2 5">1.5.5.2</ecNumber>
    </recommendedName>
</protein>
<proteinExistence type="inferred from homology"/>
<sequence>MNSRLGQVLRQAVRVQTGLRGPARSMRGYVSQTQTKQNTVAVVAGAAERFVAPAADAHLKTLSQRELVALGVIGCVTTNARLLKLVTQAFPYVPTPVAKLLISALYCGGDTMAEVRETGRALARRGVGNMMLSLTVEDSEGTKNIDIDYIVEETVRSLHGVLLPHMEEQLARAADVNSVPPGYLALKPSALVSDPANTLLHFADPAWREKRDALVANFSRIVGEVYKLNQEMLARYPGRKSPFFVATIDAEKYEVQCAGVYELQRLMFAKYNPVSSPIVSCIGTWQLYLRDAAADLVAQAERAEREGYKLGLKLVRGAYLHSEPNRDVIHPTKEATDEHYNEVMAKVIQDLLANGEHSVFGHLVVASHNYQSQMLATMLLQAHGESVGKSNVVLGQLLGMADNVTYDLIHNHGARNIIKYVPWGPPKETKDYMHRRLQENGDAVRADNGWPLVKAVCRALFYR</sequence>
<dbReference type="EC" id="1.5.5.2" evidence="2 5"/>
<dbReference type="PANTHER" id="PTHR13914:SF0">
    <property type="entry name" value="PROLINE DEHYDROGENASE 1, MITOCHONDRIAL"/>
    <property type="match status" value="1"/>
</dbReference>
<gene>
    <name evidence="7" type="ORF">AGOS_AGL165W</name>
</gene>
<dbReference type="FunCoup" id="Q750V4">
    <property type="interactions" value="79"/>
</dbReference>
<dbReference type="HOGENOM" id="CLU_029274_0_0_1"/>
<dbReference type="SUPFAM" id="SSF51730">
    <property type="entry name" value="FAD-linked oxidoreductase"/>
    <property type="match status" value="1"/>
</dbReference>
<dbReference type="OMA" id="IIKYVPW"/>
<evidence type="ECO:0000256" key="2">
    <source>
        <dbReference type="ARBA" id="ARBA00012695"/>
    </source>
</evidence>
<comment type="catalytic activity">
    <reaction evidence="5">
        <text>L-proline + a quinone = (S)-1-pyrroline-5-carboxylate + a quinol + H(+)</text>
        <dbReference type="Rhea" id="RHEA:23784"/>
        <dbReference type="ChEBI" id="CHEBI:15378"/>
        <dbReference type="ChEBI" id="CHEBI:17388"/>
        <dbReference type="ChEBI" id="CHEBI:24646"/>
        <dbReference type="ChEBI" id="CHEBI:60039"/>
        <dbReference type="ChEBI" id="CHEBI:132124"/>
        <dbReference type="EC" id="1.5.5.2"/>
    </reaction>
</comment>
<evidence type="ECO:0000256" key="3">
    <source>
        <dbReference type="ARBA" id="ARBA00023002"/>
    </source>
</evidence>
<name>Q750V4_EREGS</name>
<comment type="similarity">
    <text evidence="1 5">Belongs to the proline oxidase family.</text>
</comment>
<dbReference type="Pfam" id="PF01619">
    <property type="entry name" value="Pro_dh"/>
    <property type="match status" value="1"/>
</dbReference>
<evidence type="ECO:0000313" key="8">
    <source>
        <dbReference type="Proteomes" id="UP000000591"/>
    </source>
</evidence>
<keyword evidence="8" id="KW-1185">Reference proteome</keyword>
<dbReference type="InterPro" id="IPR029041">
    <property type="entry name" value="FAD-linked_oxidoreductase-like"/>
</dbReference>
<evidence type="ECO:0000313" key="7">
    <source>
        <dbReference type="EMBL" id="AAS54326.1"/>
    </source>
</evidence>
<dbReference type="GO" id="GO:0010133">
    <property type="term" value="P:L-proline catabolic process to L-glutamate"/>
    <property type="evidence" value="ECO:0000318"/>
    <property type="project" value="GO_Central"/>
</dbReference>
<keyword evidence="5" id="KW-0274">FAD</keyword>
<dbReference type="GeneID" id="4622795"/>
<keyword evidence="3 5" id="KW-0560">Oxidoreductase</keyword>
<dbReference type="FunFam" id="3.20.20.220:FF:000017">
    <property type="entry name" value="Proline dehydrogenase"/>
    <property type="match status" value="1"/>
</dbReference>
<dbReference type="GO" id="GO:0071949">
    <property type="term" value="F:FAD binding"/>
    <property type="evidence" value="ECO:0000318"/>
    <property type="project" value="GO_Central"/>
</dbReference>
<comment type="function">
    <text evidence="5">Converts proline to delta-1-pyrroline-5-carboxylate.</text>
</comment>
<evidence type="ECO:0000259" key="6">
    <source>
        <dbReference type="Pfam" id="PF01619"/>
    </source>
</evidence>
<comment type="cofactor">
    <cofactor evidence="5">
        <name>FAD</name>
        <dbReference type="ChEBI" id="CHEBI:57692"/>
    </cofactor>
</comment>
<reference evidence="8" key="2">
    <citation type="journal article" date="2013" name="G3 (Bethesda)">
        <title>Genomes of Ashbya fungi isolated from insects reveal four mating-type loci, numerous translocations, lack of transposons, and distinct gene duplications.</title>
        <authorList>
            <person name="Dietrich F.S."/>
            <person name="Voegeli S."/>
            <person name="Kuo S."/>
            <person name="Philippsen P."/>
        </authorList>
    </citation>
    <scope>GENOME REANNOTATION</scope>
    <source>
        <strain evidence="8">ATCC 10895 / CBS 109.51 / FGSC 9923 / NRRL Y-1056</strain>
    </source>
</reference>
<dbReference type="GO" id="GO:0004657">
    <property type="term" value="F:proline dehydrogenase activity"/>
    <property type="evidence" value="ECO:0000318"/>
    <property type="project" value="GO_Central"/>
</dbReference>
<dbReference type="GO" id="GO:0005739">
    <property type="term" value="C:mitochondrion"/>
    <property type="evidence" value="ECO:0000318"/>
    <property type="project" value="GO_Central"/>
</dbReference>
<dbReference type="InterPro" id="IPR002872">
    <property type="entry name" value="Proline_DH_dom"/>
</dbReference>
<evidence type="ECO:0000256" key="5">
    <source>
        <dbReference type="RuleBase" id="RU364054"/>
    </source>
</evidence>
<keyword evidence="4 5" id="KW-0642">Proline metabolism</keyword>
<evidence type="ECO:0000256" key="4">
    <source>
        <dbReference type="ARBA" id="ARBA00023062"/>
    </source>
</evidence>
<keyword evidence="5" id="KW-0285">Flavoprotein</keyword>
<feature type="domain" description="Proline dehydrogenase" evidence="6">
    <location>
        <begin position="244"/>
        <end position="443"/>
    </location>
</feature>
<dbReference type="RefSeq" id="NP_986502.1">
    <property type="nucleotide sequence ID" value="NM_211564.1"/>
</dbReference>
<dbReference type="PANTHER" id="PTHR13914">
    <property type="entry name" value="PROLINE OXIDASE"/>
    <property type="match status" value="1"/>
</dbReference>
<organism evidence="7 8">
    <name type="scientific">Eremothecium gossypii (strain ATCC 10895 / CBS 109.51 / FGSC 9923 / NRRL Y-1056)</name>
    <name type="common">Yeast</name>
    <name type="synonym">Ashbya gossypii</name>
    <dbReference type="NCBI Taxonomy" id="284811"/>
    <lineage>
        <taxon>Eukaryota</taxon>
        <taxon>Fungi</taxon>
        <taxon>Dikarya</taxon>
        <taxon>Ascomycota</taxon>
        <taxon>Saccharomycotina</taxon>
        <taxon>Saccharomycetes</taxon>
        <taxon>Saccharomycetales</taxon>
        <taxon>Saccharomycetaceae</taxon>
        <taxon>Eremothecium</taxon>
    </lineage>
</organism>